<protein>
    <submittedName>
        <fullName evidence="3">Hydroxymethylpyrimidine pyrophosphatase</fullName>
    </submittedName>
</protein>
<dbReference type="Gene3D" id="3.40.50.10490">
    <property type="entry name" value="Glucose-6-phosphate isomerase like protein, domain 1"/>
    <property type="match status" value="1"/>
</dbReference>
<dbReference type="AlphaFoldDB" id="A0A451A1K4"/>
<dbReference type="InterPro" id="IPR046348">
    <property type="entry name" value="SIS_dom_sf"/>
</dbReference>
<evidence type="ECO:0000313" key="1">
    <source>
        <dbReference type="EMBL" id="VFK54609.1"/>
    </source>
</evidence>
<dbReference type="InterPro" id="IPR036412">
    <property type="entry name" value="HAD-like_sf"/>
</dbReference>
<evidence type="ECO:0000313" key="3">
    <source>
        <dbReference type="EMBL" id="VFK59905.1"/>
    </source>
</evidence>
<dbReference type="GO" id="GO:0097367">
    <property type="term" value="F:carbohydrate derivative binding"/>
    <property type="evidence" value="ECO:0007669"/>
    <property type="project" value="InterPro"/>
</dbReference>
<dbReference type="GO" id="GO:1901135">
    <property type="term" value="P:carbohydrate derivative metabolic process"/>
    <property type="evidence" value="ECO:0007669"/>
    <property type="project" value="InterPro"/>
</dbReference>
<dbReference type="InterPro" id="IPR023214">
    <property type="entry name" value="HAD_sf"/>
</dbReference>
<accession>A0A451A1K4</accession>
<dbReference type="SUPFAM" id="SSF56784">
    <property type="entry name" value="HAD-like"/>
    <property type="match status" value="1"/>
</dbReference>
<reference evidence="3" key="1">
    <citation type="submission" date="2019-02" db="EMBL/GenBank/DDBJ databases">
        <authorList>
            <person name="Gruber-Vodicka R. H."/>
            <person name="Seah K. B. B."/>
        </authorList>
    </citation>
    <scope>NUCLEOTIDE SEQUENCE</scope>
    <source>
        <strain evidence="3">BECK_BY1</strain>
        <strain evidence="2">BECK_BY2</strain>
        <strain evidence="1">BECK_BY3</strain>
    </source>
</reference>
<gene>
    <name evidence="3" type="ORF">BECKTUN1418D_GA0071000_11115</name>
    <name evidence="2" type="ORF">BECKTUN1418E_GA0071001_104719</name>
    <name evidence="1" type="ORF">BECKTUN1418F_GA0071002_104819</name>
</gene>
<dbReference type="EMBL" id="CAADFY010000048">
    <property type="protein sequence ID" value="VFK54609.1"/>
    <property type="molecule type" value="Genomic_DNA"/>
</dbReference>
<name>A0A451A1K4_9GAMM</name>
<dbReference type="Gene3D" id="3.40.50.1000">
    <property type="entry name" value="HAD superfamily/HAD-like"/>
    <property type="match status" value="1"/>
</dbReference>
<evidence type="ECO:0000313" key="2">
    <source>
        <dbReference type="EMBL" id="VFK57843.1"/>
    </source>
</evidence>
<sequence>MIHTDMENFSQELDALPETLRETVSRDWSQLTEALTRQPGEVTLAIGSGGSLAVAEFLALALGYVLHGVTSVHTPLDLIAKPWLIAGKSIWLFSAGAENPDIRAVLHTARNHDAGCLSLLTANPYSSLLREVEKHTCGHSFVLPEGARQDGFLATHSMLAGCLAIHKALGLVGDPTVTNGDLLTGIERRLCGEARRILRTSLLSLWDREELLLVHDPILTPAAVALETDLAELGLLPVQRVDLRNFSHGRHFGLSHRCARTTILAITSPISLDLWHTLASRLPIEIPRHHLHYDAPTAPANALLALADVLSLVGAGANAAGINARKPGVPKFGKAIYADTTVQEKIPSLPEAVRRKLDHHASQYTITDHGVIDYLNNYRLFLARLQEATFSGLVLDYDGTMIAHPEGKVSMEIRNFLISLLDHRCYLGFASGRGDSLEEKLRDWIPQVYWSRIWVGYYNGGIILPLNQSLDEAANPPLIPDMKHAYDILLANDRILSRCLNKPKKDSMQVALKLSDSKEVPEIFRQVKDLLNIHTEGPLKVVYSDHSIDIIPAQSSKHLVLERMAREVDTDLGGEILCIGDRGHAGGNDYELLGSIFSLSVDQVCDRKTVCWNFLPPGLCGPAGLAFYLFRISLAERGTYRFTP</sequence>
<organism evidence="3">
    <name type="scientific">Candidatus Kentrum sp. TUN</name>
    <dbReference type="NCBI Taxonomy" id="2126343"/>
    <lineage>
        <taxon>Bacteria</taxon>
        <taxon>Pseudomonadati</taxon>
        <taxon>Pseudomonadota</taxon>
        <taxon>Gammaproteobacteria</taxon>
        <taxon>Candidatus Kentrum</taxon>
    </lineage>
</organism>
<dbReference type="EMBL" id="CAADFX010000111">
    <property type="protein sequence ID" value="VFK59905.1"/>
    <property type="molecule type" value="Genomic_DNA"/>
</dbReference>
<dbReference type="SUPFAM" id="SSF53697">
    <property type="entry name" value="SIS domain"/>
    <property type="match status" value="1"/>
</dbReference>
<dbReference type="EMBL" id="CAADFV010000047">
    <property type="protein sequence ID" value="VFK57843.1"/>
    <property type="molecule type" value="Genomic_DNA"/>
</dbReference>
<proteinExistence type="predicted"/>
<dbReference type="Gene3D" id="3.90.1070.10">
    <property type="match status" value="1"/>
</dbReference>